<accession>A0A157ZQS4</accession>
<dbReference type="PROSITE" id="PS51677">
    <property type="entry name" value="NODB"/>
    <property type="match status" value="1"/>
</dbReference>
<dbReference type="RefSeq" id="WP_061173703.1">
    <property type="nucleotide sequence ID" value="NZ_FCOE02000003.1"/>
</dbReference>
<dbReference type="InterPro" id="IPR002509">
    <property type="entry name" value="NODB_dom"/>
</dbReference>
<organism evidence="2 3">
    <name type="scientific">Caballeronia pedi</name>
    <dbReference type="NCBI Taxonomy" id="1777141"/>
    <lineage>
        <taxon>Bacteria</taxon>
        <taxon>Pseudomonadati</taxon>
        <taxon>Pseudomonadota</taxon>
        <taxon>Betaproteobacteria</taxon>
        <taxon>Burkholderiales</taxon>
        <taxon>Burkholderiaceae</taxon>
        <taxon>Caballeronia</taxon>
    </lineage>
</organism>
<dbReference type="PANTHER" id="PTHR10587:SF137">
    <property type="entry name" value="4-DEOXY-4-FORMAMIDO-L-ARABINOSE-PHOSPHOUNDECAPRENOL DEFORMYLASE ARND-RELATED"/>
    <property type="match status" value="1"/>
</dbReference>
<sequence length="271" mass="28714">MNPPGEPRRWTPTPLIGGAAAVHAGALAALAVAPAAWPWAAGGVIASHLALTAAGLWPRSSLLGHNWTALPEAARARIAITIDDGPDPDVTPRVLDLLDAHQARATFFCIGERAREHPRIVEAIVARGHTVENHSQRHRHHFSLMGPGALRREIDAAQATIGAIAGARPLFFRAPAGLRNPFLEPVLCGLGLHLASWTRRGFDTRTSDASLVARRLLKGFAAGDILLVHDGHAARDAHGAPVVLAALDMVLRAAANRGLETVTLRDAVLGY</sequence>
<dbReference type="SUPFAM" id="SSF88713">
    <property type="entry name" value="Glycoside hydrolase/deacetylase"/>
    <property type="match status" value="1"/>
</dbReference>
<dbReference type="EMBL" id="FCOE02000003">
    <property type="protein sequence ID" value="SAK47870.1"/>
    <property type="molecule type" value="Genomic_DNA"/>
</dbReference>
<dbReference type="Proteomes" id="UP000054911">
    <property type="component" value="Unassembled WGS sequence"/>
</dbReference>
<dbReference type="GO" id="GO:0016810">
    <property type="term" value="F:hydrolase activity, acting on carbon-nitrogen (but not peptide) bonds"/>
    <property type="evidence" value="ECO:0007669"/>
    <property type="project" value="InterPro"/>
</dbReference>
<keyword evidence="3" id="KW-1185">Reference proteome</keyword>
<dbReference type="Gene3D" id="3.20.20.370">
    <property type="entry name" value="Glycoside hydrolase/deacetylase"/>
    <property type="match status" value="1"/>
</dbReference>
<feature type="domain" description="NodB homology" evidence="1">
    <location>
        <begin position="76"/>
        <end position="262"/>
    </location>
</feature>
<gene>
    <name evidence="2" type="ORF">AWB80_01153</name>
</gene>
<dbReference type="AlphaFoldDB" id="A0A157ZQS4"/>
<dbReference type="STRING" id="1777141.AWB80_01153"/>
<dbReference type="InterPro" id="IPR011330">
    <property type="entry name" value="Glyco_hydro/deAcase_b/a-brl"/>
</dbReference>
<name>A0A157ZQS4_9BURK</name>
<dbReference type="PANTHER" id="PTHR10587">
    <property type="entry name" value="GLYCOSYL TRANSFERASE-RELATED"/>
    <property type="match status" value="1"/>
</dbReference>
<proteinExistence type="predicted"/>
<dbReference type="InterPro" id="IPR050248">
    <property type="entry name" value="Polysacc_deacetylase_ArnD"/>
</dbReference>
<dbReference type="Pfam" id="PF01522">
    <property type="entry name" value="Polysacc_deac_1"/>
    <property type="match status" value="1"/>
</dbReference>
<dbReference type="OrthoDB" id="276604at2"/>
<evidence type="ECO:0000313" key="2">
    <source>
        <dbReference type="EMBL" id="SAK47870.1"/>
    </source>
</evidence>
<dbReference type="CDD" id="cd10959">
    <property type="entry name" value="CE4_NodB_like_3"/>
    <property type="match status" value="1"/>
</dbReference>
<evidence type="ECO:0000313" key="3">
    <source>
        <dbReference type="Proteomes" id="UP000054911"/>
    </source>
</evidence>
<comment type="caution">
    <text evidence="2">The sequence shown here is derived from an EMBL/GenBank/DDBJ whole genome shotgun (WGS) entry which is preliminary data.</text>
</comment>
<reference evidence="2" key="1">
    <citation type="submission" date="2016-01" db="EMBL/GenBank/DDBJ databases">
        <authorList>
            <person name="Peeters C."/>
        </authorList>
    </citation>
    <scope>NUCLEOTIDE SEQUENCE [LARGE SCALE GENOMIC DNA]</scope>
    <source>
        <strain evidence="2">LMG 29323</strain>
    </source>
</reference>
<protein>
    <submittedName>
        <fullName evidence="2">Polysaccharide deacetylase</fullName>
    </submittedName>
</protein>
<evidence type="ECO:0000259" key="1">
    <source>
        <dbReference type="PROSITE" id="PS51677"/>
    </source>
</evidence>
<dbReference type="GO" id="GO:0005975">
    <property type="term" value="P:carbohydrate metabolic process"/>
    <property type="evidence" value="ECO:0007669"/>
    <property type="project" value="InterPro"/>
</dbReference>